<dbReference type="Gene3D" id="3.40.1410.10">
    <property type="entry name" value="Chorismate lyase-like"/>
    <property type="match status" value="1"/>
</dbReference>
<dbReference type="InterPro" id="IPR011663">
    <property type="entry name" value="UTRA"/>
</dbReference>
<name>A0A935IN06_9MICO</name>
<organism evidence="5 6">
    <name type="scientific">Candidatus Phosphoribacter hodrii</name>
    <dbReference type="NCBI Taxonomy" id="2953743"/>
    <lineage>
        <taxon>Bacteria</taxon>
        <taxon>Bacillati</taxon>
        <taxon>Actinomycetota</taxon>
        <taxon>Actinomycetes</taxon>
        <taxon>Micrococcales</taxon>
        <taxon>Dermatophilaceae</taxon>
        <taxon>Candidatus Phosphoribacter</taxon>
    </lineage>
</organism>
<evidence type="ECO:0000313" key="5">
    <source>
        <dbReference type="EMBL" id="MBK7273278.1"/>
    </source>
</evidence>
<dbReference type="InterPro" id="IPR000524">
    <property type="entry name" value="Tscrpt_reg_HTH_GntR"/>
</dbReference>
<dbReference type="AlphaFoldDB" id="A0A935IN06"/>
<dbReference type="EMBL" id="JADJIB010000003">
    <property type="protein sequence ID" value="MBK7273278.1"/>
    <property type="molecule type" value="Genomic_DNA"/>
</dbReference>
<accession>A0A935IN06</accession>
<dbReference type="PRINTS" id="PR00035">
    <property type="entry name" value="HTHGNTR"/>
</dbReference>
<reference evidence="5 6" key="1">
    <citation type="submission" date="2020-10" db="EMBL/GenBank/DDBJ databases">
        <title>Connecting structure to function with the recovery of over 1000 high-quality activated sludge metagenome-assembled genomes encoding full-length rRNA genes using long-read sequencing.</title>
        <authorList>
            <person name="Singleton C.M."/>
            <person name="Petriglieri F."/>
            <person name="Kristensen J.M."/>
            <person name="Kirkegaard R.H."/>
            <person name="Michaelsen T.Y."/>
            <person name="Andersen M.H."/>
            <person name="Karst S.M."/>
            <person name="Dueholm M.S."/>
            <person name="Nielsen P.H."/>
            <person name="Albertsen M."/>
        </authorList>
    </citation>
    <scope>NUCLEOTIDE SEQUENCE [LARGE SCALE GENOMIC DNA]</scope>
    <source>
        <strain evidence="5">Ega_18-Q3-R5-49_MAXAC.001</strain>
    </source>
</reference>
<keyword evidence="1" id="KW-0805">Transcription regulation</keyword>
<sequence length="241" mass="26747">MAGTDFTPLYVHLSQQVRGQILGGEIAPGEAIPSEAQLMERFRTTRGTVRAAIDILVNEGLVRRVHGKGTFVQLRPVTRSILNFGGLTDSLDGRSERAISRVVTSEQITLDGRDFCRLVRLRGIESGDRTDILSLDTSLLPLDLFPGLLDADLQDRSLYQLFRERYGVYPRRTQVRVTTAVPDEATRRLLEERPDCPALLQVEGSAFDAKGVEIERMKVLYSSRAEFNLTTAITEIPGGSS</sequence>
<feature type="domain" description="HTH gntR-type" evidence="4">
    <location>
        <begin position="7"/>
        <end position="75"/>
    </location>
</feature>
<dbReference type="SUPFAM" id="SSF46785">
    <property type="entry name" value="Winged helix' DNA-binding domain"/>
    <property type="match status" value="1"/>
</dbReference>
<dbReference type="CDD" id="cd07377">
    <property type="entry name" value="WHTH_GntR"/>
    <property type="match status" value="1"/>
</dbReference>
<protein>
    <submittedName>
        <fullName evidence="5">GntR family transcriptional regulator</fullName>
    </submittedName>
</protein>
<dbReference type="SUPFAM" id="SSF64288">
    <property type="entry name" value="Chorismate lyase-like"/>
    <property type="match status" value="1"/>
</dbReference>
<dbReference type="SMART" id="SM00866">
    <property type="entry name" value="UTRA"/>
    <property type="match status" value="1"/>
</dbReference>
<dbReference type="InterPro" id="IPR050679">
    <property type="entry name" value="Bact_HTH_transcr_reg"/>
</dbReference>
<dbReference type="Pfam" id="PF00392">
    <property type="entry name" value="GntR"/>
    <property type="match status" value="1"/>
</dbReference>
<dbReference type="Gene3D" id="1.10.10.10">
    <property type="entry name" value="Winged helix-like DNA-binding domain superfamily/Winged helix DNA-binding domain"/>
    <property type="match status" value="1"/>
</dbReference>
<evidence type="ECO:0000259" key="4">
    <source>
        <dbReference type="PROSITE" id="PS50949"/>
    </source>
</evidence>
<keyword evidence="3" id="KW-0804">Transcription</keyword>
<dbReference type="GO" id="GO:0003677">
    <property type="term" value="F:DNA binding"/>
    <property type="evidence" value="ECO:0007669"/>
    <property type="project" value="UniProtKB-KW"/>
</dbReference>
<dbReference type="InterPro" id="IPR036390">
    <property type="entry name" value="WH_DNA-bd_sf"/>
</dbReference>
<dbReference type="InterPro" id="IPR028978">
    <property type="entry name" value="Chorismate_lyase_/UTRA_dom_sf"/>
</dbReference>
<dbReference type="GO" id="GO:0003700">
    <property type="term" value="F:DNA-binding transcription factor activity"/>
    <property type="evidence" value="ECO:0007669"/>
    <property type="project" value="InterPro"/>
</dbReference>
<dbReference type="InterPro" id="IPR036388">
    <property type="entry name" value="WH-like_DNA-bd_sf"/>
</dbReference>
<dbReference type="GO" id="GO:0045892">
    <property type="term" value="P:negative regulation of DNA-templated transcription"/>
    <property type="evidence" value="ECO:0007669"/>
    <property type="project" value="TreeGrafter"/>
</dbReference>
<dbReference type="Proteomes" id="UP000726105">
    <property type="component" value="Unassembled WGS sequence"/>
</dbReference>
<dbReference type="PANTHER" id="PTHR44846:SF1">
    <property type="entry name" value="MANNOSYL-D-GLYCERATE TRANSPORT_METABOLISM SYSTEM REPRESSOR MNGR-RELATED"/>
    <property type="match status" value="1"/>
</dbReference>
<dbReference type="Pfam" id="PF07702">
    <property type="entry name" value="UTRA"/>
    <property type="match status" value="1"/>
</dbReference>
<evidence type="ECO:0000313" key="6">
    <source>
        <dbReference type="Proteomes" id="UP000726105"/>
    </source>
</evidence>
<evidence type="ECO:0000256" key="3">
    <source>
        <dbReference type="ARBA" id="ARBA00023163"/>
    </source>
</evidence>
<gene>
    <name evidence="5" type="ORF">IPI13_08940</name>
</gene>
<dbReference type="PANTHER" id="PTHR44846">
    <property type="entry name" value="MANNOSYL-D-GLYCERATE TRANSPORT/METABOLISM SYSTEM REPRESSOR MNGR-RELATED"/>
    <property type="match status" value="1"/>
</dbReference>
<evidence type="ECO:0000256" key="1">
    <source>
        <dbReference type="ARBA" id="ARBA00023015"/>
    </source>
</evidence>
<dbReference type="PROSITE" id="PS50949">
    <property type="entry name" value="HTH_GNTR"/>
    <property type="match status" value="1"/>
</dbReference>
<evidence type="ECO:0000256" key="2">
    <source>
        <dbReference type="ARBA" id="ARBA00023125"/>
    </source>
</evidence>
<dbReference type="SMART" id="SM00345">
    <property type="entry name" value="HTH_GNTR"/>
    <property type="match status" value="1"/>
</dbReference>
<proteinExistence type="predicted"/>
<comment type="caution">
    <text evidence="5">The sequence shown here is derived from an EMBL/GenBank/DDBJ whole genome shotgun (WGS) entry which is preliminary data.</text>
</comment>
<keyword evidence="2" id="KW-0238">DNA-binding</keyword>